<evidence type="ECO:0000256" key="1">
    <source>
        <dbReference type="SAM" id="MobiDB-lite"/>
    </source>
</evidence>
<keyword evidence="2" id="KW-0812">Transmembrane</keyword>
<evidence type="ECO:0008006" key="5">
    <source>
        <dbReference type="Google" id="ProtNLM"/>
    </source>
</evidence>
<feature type="transmembrane region" description="Helical" evidence="2">
    <location>
        <begin position="34"/>
        <end position="54"/>
    </location>
</feature>
<evidence type="ECO:0000313" key="3">
    <source>
        <dbReference type="EMBL" id="GAA3837974.1"/>
    </source>
</evidence>
<protein>
    <recommendedName>
        <fullName evidence="5">DUF4307 domain-containing protein</fullName>
    </recommendedName>
</protein>
<feature type="region of interest" description="Disordered" evidence="1">
    <location>
        <begin position="1"/>
        <end position="27"/>
    </location>
</feature>
<gene>
    <name evidence="3" type="ORF">GCM10022226_70180</name>
</gene>
<organism evidence="3 4">
    <name type="scientific">Sphaerisporangium flaviroseum</name>
    <dbReference type="NCBI Taxonomy" id="509199"/>
    <lineage>
        <taxon>Bacteria</taxon>
        <taxon>Bacillati</taxon>
        <taxon>Actinomycetota</taxon>
        <taxon>Actinomycetes</taxon>
        <taxon>Streptosporangiales</taxon>
        <taxon>Streptosporangiaceae</taxon>
        <taxon>Sphaerisporangium</taxon>
    </lineage>
</organism>
<keyword evidence="4" id="KW-1185">Reference proteome</keyword>
<keyword evidence="2" id="KW-0472">Membrane</keyword>
<dbReference type="RefSeq" id="WP_344950616.1">
    <property type="nucleotide sequence ID" value="NZ_BAAAZR010000040.1"/>
</dbReference>
<accession>A0ABP7JAH6</accession>
<dbReference type="Proteomes" id="UP001500888">
    <property type="component" value="Unassembled WGS sequence"/>
</dbReference>
<evidence type="ECO:0000313" key="4">
    <source>
        <dbReference type="Proteomes" id="UP001500888"/>
    </source>
</evidence>
<dbReference type="InterPro" id="IPR025443">
    <property type="entry name" value="DUF4307"/>
</dbReference>
<reference evidence="4" key="1">
    <citation type="journal article" date="2019" name="Int. J. Syst. Evol. Microbiol.">
        <title>The Global Catalogue of Microorganisms (GCM) 10K type strain sequencing project: providing services to taxonomists for standard genome sequencing and annotation.</title>
        <authorList>
            <consortium name="The Broad Institute Genomics Platform"/>
            <consortium name="The Broad Institute Genome Sequencing Center for Infectious Disease"/>
            <person name="Wu L."/>
            <person name="Ma J."/>
        </authorList>
    </citation>
    <scope>NUCLEOTIDE SEQUENCE [LARGE SCALE GENOMIC DNA]</scope>
    <source>
        <strain evidence="4">JCM 16908</strain>
    </source>
</reference>
<evidence type="ECO:0000256" key="2">
    <source>
        <dbReference type="SAM" id="Phobius"/>
    </source>
</evidence>
<name>A0ABP7JAH6_9ACTN</name>
<dbReference type="Pfam" id="PF14155">
    <property type="entry name" value="DUF4307"/>
    <property type="match status" value="1"/>
</dbReference>
<comment type="caution">
    <text evidence="3">The sequence shown here is derived from an EMBL/GenBank/DDBJ whole genome shotgun (WGS) entry which is preliminary data.</text>
</comment>
<keyword evidence="2" id="KW-1133">Transmembrane helix</keyword>
<dbReference type="EMBL" id="BAAAZR010000040">
    <property type="protein sequence ID" value="GAA3837974.1"/>
    <property type="molecule type" value="Genomic_DNA"/>
</dbReference>
<proteinExistence type="predicted"/>
<sequence>MADSAAGSTAGAPVLGTPESFPERPGRLGRSGRAIALVIIGIFIAIAMGGWGYVMMTAKGNPDVLTEVIAFEVGGTNSITITFQTHKPADREAVCRLRATDTDHVEVGTRDVVLPRGQADSRLTERLQTSARATSGHVQYCYLVQ</sequence>